<feature type="transmembrane region" description="Helical" evidence="9">
    <location>
        <begin position="99"/>
        <end position="118"/>
    </location>
</feature>
<dbReference type="HAMAP" id="MF_00161">
    <property type="entry name" value="LspA"/>
    <property type="match status" value="1"/>
</dbReference>
<dbReference type="EC" id="3.4.23.36" evidence="9"/>
<accession>A0A1Q2CDD5</accession>
<comment type="catalytic activity">
    <reaction evidence="9">
        <text>Release of signal peptides from bacterial membrane prolipoproteins. Hydrolyzes -Xaa-Yaa-Zaa-|-(S,diacylglyceryl)Cys-, in which Xaa is hydrophobic (preferably Leu), and Yaa (Ala or Ser) and Zaa (Gly or Ala) have small, neutral side chains.</text>
        <dbReference type="EC" id="3.4.23.36"/>
    </reaction>
</comment>
<sequence>MQAARGTTLSVRHRGVGLIAFGIGVFGLGLDQTVKKISLAQLEPGEPINLVGDLFRLNLIWNPGAAFGMGADATIFFTIFAIIATVACLVVGLPRITRLWHAIALGMLLAGITGNLVDRFTQPPSPLRGHVVDMFQLKYFAIFNVADVFITAAAALILLGSFFPDEAADEPAEERAPA</sequence>
<keyword evidence="3 9" id="KW-0645">Protease</keyword>
<comment type="function">
    <text evidence="9">This protein specifically catalyzes the removal of signal peptides from prolipoproteins.</text>
</comment>
<dbReference type="AlphaFoldDB" id="A0A1Q2CDD5"/>
<keyword evidence="6 9" id="KW-0378">Hydrolase</keyword>
<evidence type="ECO:0000256" key="3">
    <source>
        <dbReference type="ARBA" id="ARBA00022670"/>
    </source>
</evidence>
<feature type="active site" evidence="9">
    <location>
        <position position="133"/>
    </location>
</feature>
<keyword evidence="12" id="KW-1185">Reference proteome</keyword>
<dbReference type="PANTHER" id="PTHR33695:SF1">
    <property type="entry name" value="LIPOPROTEIN SIGNAL PEPTIDASE"/>
    <property type="match status" value="1"/>
</dbReference>
<dbReference type="KEGG" id="tfl:RPIT_04070"/>
<dbReference type="GO" id="GO:0006508">
    <property type="term" value="P:proteolysis"/>
    <property type="evidence" value="ECO:0007669"/>
    <property type="project" value="UniProtKB-KW"/>
</dbReference>
<name>A0A1Q2CDD5_9ACTN</name>
<evidence type="ECO:0000256" key="4">
    <source>
        <dbReference type="ARBA" id="ARBA00022692"/>
    </source>
</evidence>
<dbReference type="Proteomes" id="UP000188324">
    <property type="component" value="Chromosome"/>
</dbReference>
<dbReference type="UniPathway" id="UPA00665"/>
<comment type="similarity">
    <text evidence="1 9 10">Belongs to the peptidase A8 family.</text>
</comment>
<comment type="pathway">
    <text evidence="9">Protein modification; lipoprotein biosynthesis (signal peptide cleavage).</text>
</comment>
<dbReference type="EMBL" id="CP019605">
    <property type="protein sequence ID" value="AQP44090.1"/>
    <property type="molecule type" value="Genomic_DNA"/>
</dbReference>
<proteinExistence type="inferred from homology"/>
<dbReference type="InterPro" id="IPR001872">
    <property type="entry name" value="Peptidase_A8"/>
</dbReference>
<evidence type="ECO:0000256" key="2">
    <source>
        <dbReference type="ARBA" id="ARBA00022475"/>
    </source>
</evidence>
<evidence type="ECO:0000256" key="9">
    <source>
        <dbReference type="HAMAP-Rule" id="MF_00161"/>
    </source>
</evidence>
<evidence type="ECO:0000256" key="7">
    <source>
        <dbReference type="ARBA" id="ARBA00022989"/>
    </source>
</evidence>
<keyword evidence="7 9" id="KW-1133">Transmembrane helix</keyword>
<dbReference type="NCBIfam" id="TIGR00077">
    <property type="entry name" value="lspA"/>
    <property type="match status" value="1"/>
</dbReference>
<dbReference type="RefSeq" id="WP_077340892.1">
    <property type="nucleotide sequence ID" value="NZ_CP019605.1"/>
</dbReference>
<keyword evidence="8 9" id="KW-0472">Membrane</keyword>
<feature type="transmembrane region" description="Helical" evidence="9">
    <location>
        <begin position="12"/>
        <end position="30"/>
    </location>
</feature>
<dbReference type="PANTHER" id="PTHR33695">
    <property type="entry name" value="LIPOPROTEIN SIGNAL PEPTIDASE"/>
    <property type="match status" value="1"/>
</dbReference>
<dbReference type="PRINTS" id="PR00781">
    <property type="entry name" value="LIPOSIGPTASE"/>
</dbReference>
<evidence type="ECO:0000313" key="12">
    <source>
        <dbReference type="Proteomes" id="UP000188324"/>
    </source>
</evidence>
<evidence type="ECO:0000256" key="5">
    <source>
        <dbReference type="ARBA" id="ARBA00022750"/>
    </source>
</evidence>
<evidence type="ECO:0000256" key="1">
    <source>
        <dbReference type="ARBA" id="ARBA00006139"/>
    </source>
</evidence>
<dbReference type="GO" id="GO:0005886">
    <property type="term" value="C:plasma membrane"/>
    <property type="evidence" value="ECO:0007669"/>
    <property type="project" value="UniProtKB-SubCell"/>
</dbReference>
<keyword evidence="2 9" id="KW-1003">Cell membrane</keyword>
<evidence type="ECO:0000313" key="11">
    <source>
        <dbReference type="EMBL" id="AQP44090.1"/>
    </source>
</evidence>
<organism evidence="11 12">
    <name type="scientific">Tessaracoccus flavus</name>
    <dbReference type="NCBI Taxonomy" id="1610493"/>
    <lineage>
        <taxon>Bacteria</taxon>
        <taxon>Bacillati</taxon>
        <taxon>Actinomycetota</taxon>
        <taxon>Actinomycetes</taxon>
        <taxon>Propionibacteriales</taxon>
        <taxon>Propionibacteriaceae</taxon>
        <taxon>Tessaracoccus</taxon>
    </lineage>
</organism>
<dbReference type="STRING" id="1610493.RPIT_04070"/>
<feature type="active site" evidence="9">
    <location>
        <position position="147"/>
    </location>
</feature>
<protein>
    <recommendedName>
        <fullName evidence="9">Lipoprotein signal peptidase</fullName>
        <ecNumber evidence="9">3.4.23.36</ecNumber>
    </recommendedName>
    <alternativeName>
        <fullName evidence="9">Prolipoprotein signal peptidase</fullName>
    </alternativeName>
    <alternativeName>
        <fullName evidence="9">Signal peptidase II</fullName>
        <shortName evidence="9">SPase II</shortName>
    </alternativeName>
</protein>
<feature type="transmembrane region" description="Helical" evidence="9">
    <location>
        <begin position="73"/>
        <end position="93"/>
    </location>
</feature>
<keyword evidence="4 9" id="KW-0812">Transmembrane</keyword>
<comment type="subcellular location">
    <subcellularLocation>
        <location evidence="9">Cell membrane</location>
        <topology evidence="9">Multi-pass membrane protein</topology>
    </subcellularLocation>
</comment>
<dbReference type="GO" id="GO:0004190">
    <property type="term" value="F:aspartic-type endopeptidase activity"/>
    <property type="evidence" value="ECO:0007669"/>
    <property type="project" value="UniProtKB-UniRule"/>
</dbReference>
<gene>
    <name evidence="9" type="primary">lspA</name>
    <name evidence="11" type="ORF">RPIT_04070</name>
</gene>
<feature type="transmembrane region" description="Helical" evidence="9">
    <location>
        <begin position="139"/>
        <end position="163"/>
    </location>
</feature>
<evidence type="ECO:0000256" key="10">
    <source>
        <dbReference type="RuleBase" id="RU004181"/>
    </source>
</evidence>
<evidence type="ECO:0000256" key="8">
    <source>
        <dbReference type="ARBA" id="ARBA00023136"/>
    </source>
</evidence>
<evidence type="ECO:0000256" key="6">
    <source>
        <dbReference type="ARBA" id="ARBA00022801"/>
    </source>
</evidence>
<reference evidence="11 12" key="1">
    <citation type="journal article" date="2016" name="Int. J. Syst. Evol. Microbiol.">
        <title>Tessaracoccus flavus sp. nov., isolated from the drainage system of a lindane-producing factory.</title>
        <authorList>
            <person name="Kumari R."/>
            <person name="Singh P."/>
            <person name="Schumann P."/>
            <person name="Lal R."/>
        </authorList>
    </citation>
    <scope>NUCLEOTIDE SEQUENCE [LARGE SCALE GENOMIC DNA]</scope>
    <source>
        <strain evidence="11 12">RP1T</strain>
    </source>
</reference>
<dbReference type="Pfam" id="PF01252">
    <property type="entry name" value="Peptidase_A8"/>
    <property type="match status" value="1"/>
</dbReference>
<keyword evidence="5 9" id="KW-0064">Aspartyl protease</keyword>